<feature type="domain" description="HTH lacI-type" evidence="4">
    <location>
        <begin position="12"/>
        <end position="66"/>
    </location>
</feature>
<dbReference type="InterPro" id="IPR010982">
    <property type="entry name" value="Lambda_DNA-bd_dom_sf"/>
</dbReference>
<sequence length="348" mass="36985">MTDTPPSGRTKPSMADVAAHAGVALGTVSNTLNNPEKVREATRRRVLSSIAELGFVRNDAARSLAAGNSTSVGLVLADLGNSFFVDIARGAERALRRHKMDVLIVNSDVDPDREIHNLELLDRSRVAGIILAPLDTALAKSPHPANRTTPTVLANFESPSLAYPGVIVDERHGGALAASHLIALGRRRLLFVGGPRFLTAVNQRWEGAEQATAAHPDASIDILETRGVNIRHGRDAGRQILERGAGTYDAIVAASDLVAIGLIQILNEVPGFSVPGDIAITGYDNNHFASESAIPISTVSQPGEEMGAVAADLLLERIANPGAPSRSVTLEPRLLPRTSTLGEMWRRD</sequence>
<dbReference type="SUPFAM" id="SSF53822">
    <property type="entry name" value="Periplasmic binding protein-like I"/>
    <property type="match status" value="1"/>
</dbReference>
<dbReference type="Proteomes" id="UP000703720">
    <property type="component" value="Unassembled WGS sequence"/>
</dbReference>
<keyword evidence="6" id="KW-1185">Reference proteome</keyword>
<dbReference type="InterPro" id="IPR046335">
    <property type="entry name" value="LacI/GalR-like_sensor"/>
</dbReference>
<evidence type="ECO:0000313" key="6">
    <source>
        <dbReference type="Proteomes" id="UP000703720"/>
    </source>
</evidence>
<evidence type="ECO:0000256" key="1">
    <source>
        <dbReference type="ARBA" id="ARBA00023015"/>
    </source>
</evidence>
<protein>
    <submittedName>
        <fullName evidence="5">LacI family transcriptional regulator</fullName>
    </submittedName>
</protein>
<keyword evidence="3" id="KW-0804">Transcription</keyword>
<dbReference type="CDD" id="cd01392">
    <property type="entry name" value="HTH_LacI"/>
    <property type="match status" value="1"/>
</dbReference>
<dbReference type="SUPFAM" id="SSF47413">
    <property type="entry name" value="lambda repressor-like DNA-binding domains"/>
    <property type="match status" value="1"/>
</dbReference>
<dbReference type="SMART" id="SM00354">
    <property type="entry name" value="HTH_LACI"/>
    <property type="match status" value="1"/>
</dbReference>
<evidence type="ECO:0000256" key="3">
    <source>
        <dbReference type="ARBA" id="ARBA00023163"/>
    </source>
</evidence>
<dbReference type="Gene3D" id="1.10.260.40">
    <property type="entry name" value="lambda repressor-like DNA-binding domains"/>
    <property type="match status" value="1"/>
</dbReference>
<dbReference type="PROSITE" id="PS50932">
    <property type="entry name" value="HTH_LACI_2"/>
    <property type="match status" value="1"/>
</dbReference>
<dbReference type="Pfam" id="PF13377">
    <property type="entry name" value="Peripla_BP_3"/>
    <property type="match status" value="1"/>
</dbReference>
<dbReference type="RefSeq" id="WP_210097051.1">
    <property type="nucleotide sequence ID" value="NZ_BAAAIO010000001.1"/>
</dbReference>
<keyword evidence="1" id="KW-0805">Transcription regulation</keyword>
<name>A0ABS4WNF1_9MICO</name>
<accession>A0ABS4WNF1</accession>
<reference evidence="5 6" key="1">
    <citation type="submission" date="2021-03" db="EMBL/GenBank/DDBJ databases">
        <title>Sequencing the genomes of 1000 actinobacteria strains.</title>
        <authorList>
            <person name="Klenk H.-P."/>
        </authorList>
    </citation>
    <scope>NUCLEOTIDE SEQUENCE [LARGE SCALE GENOMIC DNA]</scope>
    <source>
        <strain evidence="5 6">DSM 13468</strain>
    </source>
</reference>
<gene>
    <name evidence="5" type="ORF">JOF42_001225</name>
</gene>
<comment type="caution">
    <text evidence="5">The sequence shown here is derived from an EMBL/GenBank/DDBJ whole genome shotgun (WGS) entry which is preliminary data.</text>
</comment>
<dbReference type="PANTHER" id="PTHR30146">
    <property type="entry name" value="LACI-RELATED TRANSCRIPTIONAL REPRESSOR"/>
    <property type="match status" value="1"/>
</dbReference>
<evidence type="ECO:0000256" key="2">
    <source>
        <dbReference type="ARBA" id="ARBA00023125"/>
    </source>
</evidence>
<dbReference type="PANTHER" id="PTHR30146:SF109">
    <property type="entry name" value="HTH-TYPE TRANSCRIPTIONAL REGULATOR GALS"/>
    <property type="match status" value="1"/>
</dbReference>
<evidence type="ECO:0000313" key="5">
    <source>
        <dbReference type="EMBL" id="MBP2377730.1"/>
    </source>
</evidence>
<organism evidence="5 6">
    <name type="scientific">Microbacterium phyllosphaerae</name>
    <dbReference type="NCBI Taxonomy" id="124798"/>
    <lineage>
        <taxon>Bacteria</taxon>
        <taxon>Bacillati</taxon>
        <taxon>Actinomycetota</taxon>
        <taxon>Actinomycetes</taxon>
        <taxon>Micrococcales</taxon>
        <taxon>Microbacteriaceae</taxon>
        <taxon>Microbacterium</taxon>
    </lineage>
</organism>
<evidence type="ECO:0000259" key="4">
    <source>
        <dbReference type="PROSITE" id="PS50932"/>
    </source>
</evidence>
<keyword evidence="2" id="KW-0238">DNA-binding</keyword>
<proteinExistence type="predicted"/>
<dbReference type="CDD" id="cd06267">
    <property type="entry name" value="PBP1_LacI_sugar_binding-like"/>
    <property type="match status" value="1"/>
</dbReference>
<dbReference type="EMBL" id="JAGIOA010000001">
    <property type="protein sequence ID" value="MBP2377730.1"/>
    <property type="molecule type" value="Genomic_DNA"/>
</dbReference>
<dbReference type="Gene3D" id="3.40.50.2300">
    <property type="match status" value="2"/>
</dbReference>
<dbReference type="InterPro" id="IPR028082">
    <property type="entry name" value="Peripla_BP_I"/>
</dbReference>
<dbReference type="InterPro" id="IPR000843">
    <property type="entry name" value="HTH_LacI"/>
</dbReference>
<dbReference type="Pfam" id="PF00356">
    <property type="entry name" value="LacI"/>
    <property type="match status" value="1"/>
</dbReference>